<keyword evidence="3" id="KW-0560">Oxidoreductase</keyword>
<name>A0ABV8TWA5_9ACTN</name>
<accession>A0ABV8TWA5</accession>
<dbReference type="EMBL" id="JBHSDK010000009">
    <property type="protein sequence ID" value="MFC4334730.1"/>
    <property type="molecule type" value="Genomic_DNA"/>
</dbReference>
<comment type="caution">
    <text evidence="3">The sequence shown here is derived from an EMBL/GenBank/DDBJ whole genome shotgun (WGS) entry which is preliminary data.</text>
</comment>
<dbReference type="InterPro" id="IPR005804">
    <property type="entry name" value="FA_desaturase_dom"/>
</dbReference>
<dbReference type="Proteomes" id="UP001595823">
    <property type="component" value="Unassembled WGS sequence"/>
</dbReference>
<feature type="transmembrane region" description="Helical" evidence="1">
    <location>
        <begin position="57"/>
        <end position="81"/>
    </location>
</feature>
<sequence length="328" mass="35036">MTTAIAPAASGYAPAPLRRGYQPPAGIRPRLKELHRSNTLRTIATALADHALIAGSIAATAVTATLSIPAAVAAALAAVLISARSLRGLENLLHEASHFNWANGSKARNDRPALLLAAVPAGSPITGYRESHYRHHQRFGTENDPDRRRYLELDLDHLDRSSTTAFLRGALRRFPAYQAGWIASTGAHLPALGGLLLYVGALLGLGYALAGAVGAASAGVVLAAVYLVALPLIRFTAEASEHVYPGAESVFDATVSNLGPFQRLVLHPHGDGYHTVHHMWPSIPHFNTARAHRLLMEADPDGYGARLRVRHRVLDNPVPHTGTAKENL</sequence>
<evidence type="ECO:0000313" key="4">
    <source>
        <dbReference type="Proteomes" id="UP001595823"/>
    </source>
</evidence>
<dbReference type="GO" id="GO:0016491">
    <property type="term" value="F:oxidoreductase activity"/>
    <property type="evidence" value="ECO:0007669"/>
    <property type="project" value="UniProtKB-KW"/>
</dbReference>
<proteinExistence type="predicted"/>
<keyword evidence="1" id="KW-0472">Membrane</keyword>
<dbReference type="RefSeq" id="WP_380618717.1">
    <property type="nucleotide sequence ID" value="NZ_JBHSDK010000009.1"/>
</dbReference>
<reference evidence="4" key="1">
    <citation type="journal article" date="2019" name="Int. J. Syst. Evol. Microbiol.">
        <title>The Global Catalogue of Microorganisms (GCM) 10K type strain sequencing project: providing services to taxonomists for standard genome sequencing and annotation.</title>
        <authorList>
            <consortium name="The Broad Institute Genomics Platform"/>
            <consortium name="The Broad Institute Genome Sequencing Center for Infectious Disease"/>
            <person name="Wu L."/>
            <person name="Ma J."/>
        </authorList>
    </citation>
    <scope>NUCLEOTIDE SEQUENCE [LARGE SCALE GENOMIC DNA]</scope>
    <source>
        <strain evidence="4">IBRC-M 10908</strain>
    </source>
</reference>
<feature type="transmembrane region" description="Helical" evidence="1">
    <location>
        <begin position="181"/>
        <end position="201"/>
    </location>
</feature>
<keyword evidence="1" id="KW-1133">Transmembrane helix</keyword>
<keyword evidence="1" id="KW-0812">Transmembrane</keyword>
<evidence type="ECO:0000313" key="3">
    <source>
        <dbReference type="EMBL" id="MFC4334730.1"/>
    </source>
</evidence>
<dbReference type="Pfam" id="PF00487">
    <property type="entry name" value="FA_desaturase"/>
    <property type="match status" value="1"/>
</dbReference>
<evidence type="ECO:0000259" key="2">
    <source>
        <dbReference type="Pfam" id="PF00487"/>
    </source>
</evidence>
<dbReference type="EC" id="1.14.19.-" evidence="3"/>
<gene>
    <name evidence="3" type="ORF">ACFPET_05925</name>
</gene>
<organism evidence="3 4">
    <name type="scientific">Salininema proteolyticum</name>
    <dbReference type="NCBI Taxonomy" id="1607685"/>
    <lineage>
        <taxon>Bacteria</taxon>
        <taxon>Bacillati</taxon>
        <taxon>Actinomycetota</taxon>
        <taxon>Actinomycetes</taxon>
        <taxon>Glycomycetales</taxon>
        <taxon>Glycomycetaceae</taxon>
        <taxon>Salininema</taxon>
    </lineage>
</organism>
<feature type="domain" description="Fatty acid desaturase" evidence="2">
    <location>
        <begin position="73"/>
        <end position="304"/>
    </location>
</feature>
<evidence type="ECO:0000256" key="1">
    <source>
        <dbReference type="SAM" id="Phobius"/>
    </source>
</evidence>
<keyword evidence="4" id="KW-1185">Reference proteome</keyword>
<feature type="transmembrane region" description="Helical" evidence="1">
    <location>
        <begin position="207"/>
        <end position="229"/>
    </location>
</feature>
<protein>
    <submittedName>
        <fullName evidence="3">Fatty acid desaturase</fullName>
        <ecNumber evidence="3">1.14.19.-</ecNumber>
    </submittedName>
</protein>